<dbReference type="Pfam" id="PF11221">
    <property type="entry name" value="Med21"/>
    <property type="match status" value="1"/>
</dbReference>
<keyword evidence="6 10" id="KW-0010">Activator</keyword>
<dbReference type="PANTHER" id="PTHR13381:SF0">
    <property type="entry name" value="MEDIATOR OF RNA POLYMERASE II TRANSCRIPTION SUBUNIT 21"/>
    <property type="match status" value="1"/>
</dbReference>
<dbReference type="InterPro" id="IPR037212">
    <property type="entry name" value="Med7/Med21-like"/>
</dbReference>
<keyword evidence="11" id="KW-0175">Coiled coil</keyword>
<dbReference type="InterPro" id="IPR021384">
    <property type="entry name" value="Mediator_Med21"/>
</dbReference>
<keyword evidence="8 10" id="KW-0539">Nucleus</keyword>
<name>A0A6A6ZDN1_9PLEO</name>
<evidence type="ECO:0000256" key="1">
    <source>
        <dbReference type="ARBA" id="ARBA00004123"/>
    </source>
</evidence>
<dbReference type="GO" id="GO:0006357">
    <property type="term" value="P:regulation of transcription by RNA polymerase II"/>
    <property type="evidence" value="ECO:0007669"/>
    <property type="project" value="TreeGrafter"/>
</dbReference>
<evidence type="ECO:0000313" key="13">
    <source>
        <dbReference type="EMBL" id="KAF2818829.1"/>
    </source>
</evidence>
<evidence type="ECO:0000256" key="4">
    <source>
        <dbReference type="ARBA" id="ARBA00019691"/>
    </source>
</evidence>
<evidence type="ECO:0000256" key="6">
    <source>
        <dbReference type="ARBA" id="ARBA00023159"/>
    </source>
</evidence>
<dbReference type="Gene3D" id="6.10.280.10">
    <property type="entry name" value="Mediator complex, subunit Med21"/>
    <property type="match status" value="1"/>
</dbReference>
<feature type="region of interest" description="Disordered" evidence="12">
    <location>
        <begin position="29"/>
        <end position="81"/>
    </location>
</feature>
<keyword evidence="5 10" id="KW-0805">Transcription regulation</keyword>
<evidence type="ECO:0000256" key="10">
    <source>
        <dbReference type="RuleBase" id="RU366036"/>
    </source>
</evidence>
<gene>
    <name evidence="13" type="ORF">CC86DRAFT_388529</name>
</gene>
<comment type="function">
    <text evidence="9 10">Component of the Mediator complex, a coactivator involved in the regulated transcription of nearly all RNA polymerase II-dependent genes. Mediator functions as a bridge to convey information from gene-specific regulatory proteins to the basal RNA polymerase II transcription machinery. Mediator is recruited to promoters by direct interactions with regulatory proteins and serves as a scaffold for the assembly of a functional preinitiation complex with RNA polymerase II and the general transcription factors.</text>
</comment>
<dbReference type="EMBL" id="MU006248">
    <property type="protein sequence ID" value="KAF2818829.1"/>
    <property type="molecule type" value="Genomic_DNA"/>
</dbReference>
<evidence type="ECO:0000256" key="9">
    <source>
        <dbReference type="ARBA" id="ARBA00025687"/>
    </source>
</evidence>
<evidence type="ECO:0000256" key="12">
    <source>
        <dbReference type="SAM" id="MobiDB-lite"/>
    </source>
</evidence>
<evidence type="ECO:0000256" key="11">
    <source>
        <dbReference type="SAM" id="Coils"/>
    </source>
</evidence>
<dbReference type="Proteomes" id="UP000799424">
    <property type="component" value="Unassembled WGS sequence"/>
</dbReference>
<organism evidence="13 14">
    <name type="scientific">Ophiobolus disseminans</name>
    <dbReference type="NCBI Taxonomy" id="1469910"/>
    <lineage>
        <taxon>Eukaryota</taxon>
        <taxon>Fungi</taxon>
        <taxon>Dikarya</taxon>
        <taxon>Ascomycota</taxon>
        <taxon>Pezizomycotina</taxon>
        <taxon>Dothideomycetes</taxon>
        <taxon>Pleosporomycetidae</taxon>
        <taxon>Pleosporales</taxon>
        <taxon>Pleosporineae</taxon>
        <taxon>Phaeosphaeriaceae</taxon>
        <taxon>Ophiobolus</taxon>
    </lineage>
</organism>
<evidence type="ECO:0000256" key="5">
    <source>
        <dbReference type="ARBA" id="ARBA00023015"/>
    </source>
</evidence>
<evidence type="ECO:0000256" key="2">
    <source>
        <dbReference type="ARBA" id="ARBA00005770"/>
    </source>
</evidence>
<comment type="subunit">
    <text evidence="3 10">Component of the Mediator complex.</text>
</comment>
<dbReference type="OrthoDB" id="526653at2759"/>
<reference evidence="13" key="1">
    <citation type="journal article" date="2020" name="Stud. Mycol.">
        <title>101 Dothideomycetes genomes: a test case for predicting lifestyles and emergence of pathogens.</title>
        <authorList>
            <person name="Haridas S."/>
            <person name="Albert R."/>
            <person name="Binder M."/>
            <person name="Bloem J."/>
            <person name="Labutti K."/>
            <person name="Salamov A."/>
            <person name="Andreopoulos B."/>
            <person name="Baker S."/>
            <person name="Barry K."/>
            <person name="Bills G."/>
            <person name="Bluhm B."/>
            <person name="Cannon C."/>
            <person name="Castanera R."/>
            <person name="Culley D."/>
            <person name="Daum C."/>
            <person name="Ezra D."/>
            <person name="Gonzalez J."/>
            <person name="Henrissat B."/>
            <person name="Kuo A."/>
            <person name="Liang C."/>
            <person name="Lipzen A."/>
            <person name="Lutzoni F."/>
            <person name="Magnuson J."/>
            <person name="Mondo S."/>
            <person name="Nolan M."/>
            <person name="Ohm R."/>
            <person name="Pangilinan J."/>
            <person name="Park H.-J."/>
            <person name="Ramirez L."/>
            <person name="Alfaro M."/>
            <person name="Sun H."/>
            <person name="Tritt A."/>
            <person name="Yoshinaga Y."/>
            <person name="Zwiers L.-H."/>
            <person name="Turgeon B."/>
            <person name="Goodwin S."/>
            <person name="Spatafora J."/>
            <person name="Crous P."/>
            <person name="Grigoriev I."/>
        </authorList>
    </citation>
    <scope>NUCLEOTIDE SEQUENCE</scope>
    <source>
        <strain evidence="13">CBS 113818</strain>
    </source>
</reference>
<keyword evidence="14" id="KW-1185">Reference proteome</keyword>
<evidence type="ECO:0000256" key="7">
    <source>
        <dbReference type="ARBA" id="ARBA00023163"/>
    </source>
</evidence>
<keyword evidence="7 10" id="KW-0804">Transcription</keyword>
<comment type="similarity">
    <text evidence="2 10">Belongs to the Mediator complex subunit 21 family.</text>
</comment>
<feature type="compositionally biased region" description="Low complexity" evidence="12">
    <location>
        <begin position="55"/>
        <end position="67"/>
    </location>
</feature>
<protein>
    <recommendedName>
        <fullName evidence="4 10">Mediator of RNA polymerase II transcription subunit 21</fullName>
    </recommendedName>
</protein>
<evidence type="ECO:0000313" key="14">
    <source>
        <dbReference type="Proteomes" id="UP000799424"/>
    </source>
</evidence>
<dbReference type="SUPFAM" id="SSF140718">
    <property type="entry name" value="Mediator hinge subcomplex-like"/>
    <property type="match status" value="1"/>
</dbReference>
<proteinExistence type="inferred from homology"/>
<dbReference type="AlphaFoldDB" id="A0A6A6ZDN1"/>
<accession>A0A6A6ZDN1</accession>
<dbReference type="PANTHER" id="PTHR13381">
    <property type="entry name" value="RNA POLYMERASE II HOLOENZYME COMPONENT SRB7"/>
    <property type="match status" value="1"/>
</dbReference>
<dbReference type="GO" id="GO:0003712">
    <property type="term" value="F:transcription coregulator activity"/>
    <property type="evidence" value="ECO:0007669"/>
    <property type="project" value="TreeGrafter"/>
</dbReference>
<sequence>MGDILTQVQDEIDFLLNMMQRQLAHIKVNAPPSVPPGQQRVDTFAEVQAKTTSENTQTSTNPSQPTQEPGPQEPISQEQFDKDIKEFASDIVLKQQQVEALISKLPGLNVSEDEQIERMKQLERELEELEGERLQAVKEKEILLRRVEEKIMGVGRVR</sequence>
<feature type="coiled-coil region" evidence="11">
    <location>
        <begin position="109"/>
        <end position="146"/>
    </location>
</feature>
<dbReference type="GO" id="GO:0016592">
    <property type="term" value="C:mediator complex"/>
    <property type="evidence" value="ECO:0007669"/>
    <property type="project" value="UniProtKB-UniRule"/>
</dbReference>
<evidence type="ECO:0000256" key="8">
    <source>
        <dbReference type="ARBA" id="ARBA00023242"/>
    </source>
</evidence>
<comment type="subcellular location">
    <subcellularLocation>
        <location evidence="1 10">Nucleus</location>
    </subcellularLocation>
</comment>
<evidence type="ECO:0000256" key="3">
    <source>
        <dbReference type="ARBA" id="ARBA00011837"/>
    </source>
</evidence>